<name>A0A6P8BJV5_PYRGI</name>
<evidence type="ECO:0000313" key="3">
    <source>
        <dbReference type="RefSeq" id="XP_030987495.1"/>
    </source>
</evidence>
<dbReference type="AlphaFoldDB" id="A0A6P8BJV5"/>
<dbReference type="RefSeq" id="XP_030987495.1">
    <property type="nucleotide sequence ID" value="XM_031121171.1"/>
</dbReference>
<evidence type="ECO:0000259" key="1">
    <source>
        <dbReference type="PROSITE" id="PS51038"/>
    </source>
</evidence>
<evidence type="ECO:0000313" key="2">
    <source>
        <dbReference type="Proteomes" id="UP000515153"/>
    </source>
</evidence>
<gene>
    <name evidence="3" type="ORF">PgNI_01095</name>
</gene>
<proteinExistence type="predicted"/>
<reference evidence="3" key="1">
    <citation type="journal article" date="2019" name="Mol. Biol. Evol.">
        <title>Blast fungal genomes show frequent chromosomal changes, gene gains and losses, and effector gene turnover.</title>
        <authorList>
            <person name="Gomez Luciano L.B."/>
            <person name="Jason Tsai I."/>
            <person name="Chuma I."/>
            <person name="Tosa Y."/>
            <person name="Chen Y.H."/>
            <person name="Li J.Y."/>
            <person name="Li M.Y."/>
            <person name="Jade Lu M.Y."/>
            <person name="Nakayashiki H."/>
            <person name="Li W.H."/>
        </authorList>
    </citation>
    <scope>NUCLEOTIDE SEQUENCE</scope>
    <source>
        <strain evidence="3">NI907</strain>
    </source>
</reference>
<keyword evidence="2" id="KW-1185">Reference proteome</keyword>
<dbReference type="Gene3D" id="2.30.30.490">
    <property type="match status" value="1"/>
</dbReference>
<protein>
    <recommendedName>
        <fullName evidence="1">BAH domain-containing protein</fullName>
    </recommendedName>
</protein>
<organism evidence="2 3">
    <name type="scientific">Pyricularia grisea</name>
    <name type="common">Crabgrass-specific blast fungus</name>
    <name type="synonym">Magnaporthe grisea</name>
    <dbReference type="NCBI Taxonomy" id="148305"/>
    <lineage>
        <taxon>Eukaryota</taxon>
        <taxon>Fungi</taxon>
        <taxon>Dikarya</taxon>
        <taxon>Ascomycota</taxon>
        <taxon>Pezizomycotina</taxon>
        <taxon>Sordariomycetes</taxon>
        <taxon>Sordariomycetidae</taxon>
        <taxon>Magnaporthales</taxon>
        <taxon>Pyriculariaceae</taxon>
        <taxon>Pyricularia</taxon>
    </lineage>
</organism>
<sequence>MAPCPYRIVYPGPNDGKVAFKRDEMLPGHFIRYGVQNGTKLRLPDWRHLSESTSFTAEDGIIYNRGDFIEVDTGSASYSIAILLEVRLLEVHRKLDGRKIVPESCQKYLRVFWMYRPSDMLAKPRTECSGLYKSNHMDIINASWVESKVAVEPKPASYYCYKRERLFYLAKRTGFFPPKIQNVERTAKRTAKDDRKLEREHTILRKVMADVYYS</sequence>
<accession>A0A6P8BJV5</accession>
<dbReference type="KEGG" id="pgri:PgNI_01095"/>
<dbReference type="InterPro" id="IPR043151">
    <property type="entry name" value="BAH_sf"/>
</dbReference>
<reference evidence="3" key="3">
    <citation type="submission" date="2025-08" db="UniProtKB">
        <authorList>
            <consortium name="RefSeq"/>
        </authorList>
    </citation>
    <scope>IDENTIFICATION</scope>
    <source>
        <strain evidence="3">NI907</strain>
    </source>
</reference>
<dbReference type="InterPro" id="IPR001025">
    <property type="entry name" value="BAH_dom"/>
</dbReference>
<dbReference type="GeneID" id="41956085"/>
<feature type="domain" description="BAH" evidence="1">
    <location>
        <begin position="61"/>
        <end position="184"/>
    </location>
</feature>
<dbReference type="GO" id="GO:0003682">
    <property type="term" value="F:chromatin binding"/>
    <property type="evidence" value="ECO:0007669"/>
    <property type="project" value="InterPro"/>
</dbReference>
<dbReference type="PROSITE" id="PS51038">
    <property type="entry name" value="BAH"/>
    <property type="match status" value="1"/>
</dbReference>
<dbReference type="Proteomes" id="UP000515153">
    <property type="component" value="Unplaced"/>
</dbReference>
<dbReference type="SMART" id="SM00439">
    <property type="entry name" value="BAH"/>
    <property type="match status" value="1"/>
</dbReference>
<reference evidence="3" key="2">
    <citation type="submission" date="2019-10" db="EMBL/GenBank/DDBJ databases">
        <authorList>
            <consortium name="NCBI Genome Project"/>
        </authorList>
    </citation>
    <scope>NUCLEOTIDE SEQUENCE</scope>
    <source>
        <strain evidence="3">NI907</strain>
    </source>
</reference>